<dbReference type="SUPFAM" id="SSF46689">
    <property type="entry name" value="Homeodomain-like"/>
    <property type="match status" value="1"/>
</dbReference>
<evidence type="ECO:0000313" key="8">
    <source>
        <dbReference type="Proteomes" id="UP001341840"/>
    </source>
</evidence>
<evidence type="ECO:0000256" key="1">
    <source>
        <dbReference type="ARBA" id="ARBA00004123"/>
    </source>
</evidence>
<name>A0ABU6SJU1_9FABA</name>
<dbReference type="InterPro" id="IPR017930">
    <property type="entry name" value="Myb_dom"/>
</dbReference>
<keyword evidence="8" id="KW-1185">Reference proteome</keyword>
<evidence type="ECO:0000259" key="5">
    <source>
        <dbReference type="PROSITE" id="PS50090"/>
    </source>
</evidence>
<keyword evidence="4" id="KW-0539">Nucleus</keyword>
<dbReference type="CDD" id="cd00167">
    <property type="entry name" value="SANT"/>
    <property type="match status" value="2"/>
</dbReference>
<dbReference type="Proteomes" id="UP001341840">
    <property type="component" value="Unassembled WGS sequence"/>
</dbReference>
<dbReference type="Pfam" id="PF00249">
    <property type="entry name" value="Myb_DNA-binding"/>
    <property type="match status" value="2"/>
</dbReference>
<accession>A0ABU6SJU1</accession>
<keyword evidence="3" id="KW-0238">DNA-binding</keyword>
<dbReference type="InterPro" id="IPR015495">
    <property type="entry name" value="Myb_TF_plants"/>
</dbReference>
<evidence type="ECO:0000313" key="7">
    <source>
        <dbReference type="EMBL" id="MED6136248.1"/>
    </source>
</evidence>
<proteinExistence type="predicted"/>
<dbReference type="PROSITE" id="PS50090">
    <property type="entry name" value="MYB_LIKE"/>
    <property type="match status" value="2"/>
</dbReference>
<reference evidence="7 8" key="1">
    <citation type="journal article" date="2023" name="Plants (Basel)">
        <title>Bridging the Gap: Combining Genomics and Transcriptomics Approaches to Understand Stylosanthes scabra, an Orphan Legume from the Brazilian Caatinga.</title>
        <authorList>
            <person name="Ferreira-Neto J.R.C."/>
            <person name="da Silva M.D."/>
            <person name="Binneck E."/>
            <person name="de Melo N.F."/>
            <person name="da Silva R.H."/>
            <person name="de Melo A.L.T.M."/>
            <person name="Pandolfi V."/>
            <person name="Bustamante F.O."/>
            <person name="Brasileiro-Vidal A.C."/>
            <person name="Benko-Iseppon A.M."/>
        </authorList>
    </citation>
    <scope>NUCLEOTIDE SEQUENCE [LARGE SCALE GENOMIC DNA]</scope>
    <source>
        <tissue evidence="7">Leaves</tissue>
    </source>
</reference>
<dbReference type="EMBL" id="JASCZI010060828">
    <property type="protein sequence ID" value="MED6136248.1"/>
    <property type="molecule type" value="Genomic_DNA"/>
</dbReference>
<feature type="domain" description="Myb-like" evidence="5">
    <location>
        <begin position="10"/>
        <end position="62"/>
    </location>
</feature>
<evidence type="ECO:0000259" key="6">
    <source>
        <dbReference type="PROSITE" id="PS51294"/>
    </source>
</evidence>
<feature type="domain" description="HTH myb-type" evidence="6">
    <location>
        <begin position="10"/>
        <end position="62"/>
    </location>
</feature>
<dbReference type="PANTHER" id="PTHR47994:SF5">
    <property type="entry name" value="F14D16.11-RELATED"/>
    <property type="match status" value="1"/>
</dbReference>
<protein>
    <submittedName>
        <fullName evidence="7">Uncharacterized protein</fullName>
    </submittedName>
</protein>
<evidence type="ECO:0000256" key="4">
    <source>
        <dbReference type="ARBA" id="ARBA00023242"/>
    </source>
</evidence>
<comment type="subcellular location">
    <subcellularLocation>
        <location evidence="1">Nucleus</location>
    </subcellularLocation>
</comment>
<evidence type="ECO:0000256" key="3">
    <source>
        <dbReference type="ARBA" id="ARBA00023125"/>
    </source>
</evidence>
<dbReference type="InterPro" id="IPR009057">
    <property type="entry name" value="Homeodomain-like_sf"/>
</dbReference>
<organism evidence="7 8">
    <name type="scientific">Stylosanthes scabra</name>
    <dbReference type="NCBI Taxonomy" id="79078"/>
    <lineage>
        <taxon>Eukaryota</taxon>
        <taxon>Viridiplantae</taxon>
        <taxon>Streptophyta</taxon>
        <taxon>Embryophyta</taxon>
        <taxon>Tracheophyta</taxon>
        <taxon>Spermatophyta</taxon>
        <taxon>Magnoliopsida</taxon>
        <taxon>eudicotyledons</taxon>
        <taxon>Gunneridae</taxon>
        <taxon>Pentapetalae</taxon>
        <taxon>rosids</taxon>
        <taxon>fabids</taxon>
        <taxon>Fabales</taxon>
        <taxon>Fabaceae</taxon>
        <taxon>Papilionoideae</taxon>
        <taxon>50 kb inversion clade</taxon>
        <taxon>dalbergioids sensu lato</taxon>
        <taxon>Dalbergieae</taxon>
        <taxon>Pterocarpus clade</taxon>
        <taxon>Stylosanthes</taxon>
    </lineage>
</organism>
<comment type="caution">
    <text evidence="7">The sequence shown here is derived from an EMBL/GenBank/DDBJ whole genome shotgun (WGS) entry which is preliminary data.</text>
</comment>
<dbReference type="SMART" id="SM00717">
    <property type="entry name" value="SANT"/>
    <property type="match status" value="2"/>
</dbReference>
<evidence type="ECO:0000256" key="2">
    <source>
        <dbReference type="ARBA" id="ARBA00022737"/>
    </source>
</evidence>
<dbReference type="PANTHER" id="PTHR47994">
    <property type="entry name" value="F14D16.11-RELATED"/>
    <property type="match status" value="1"/>
</dbReference>
<sequence>MGRVPCCDDKNGLKKGPWTPEEDLKLTNYIQTHGPGNWRTLPKNAGLQRCGKSCRLRWTNYLRPDIKRGRFSFEEEEAIIQLHSVLGNKWSAIAARLPGRTDNEIKNYWNTHIRKRLLRMGIDPITHAPRLDMSSILSTLITNPPSLLTLQALLLAGTPSPPQPQPTLFNPQLLKLLAATTTTPSTLMSTKNDHNNPNFASSCSSSSQNINNNNNDILQQILGGNLSQLVAPKEEFLNSGHHFETPISTIHNNVEGLMGNQNNDILNNALQQDGQVGLLGNRDLEDNNIIANQNNLGYDSVLSSPNQMNSSSTTYVNSSAEEESYCSELFKFQIPDTLDINDFL</sequence>
<dbReference type="Gene3D" id="1.10.10.60">
    <property type="entry name" value="Homeodomain-like"/>
    <property type="match status" value="2"/>
</dbReference>
<feature type="domain" description="Myb-like" evidence="5">
    <location>
        <begin position="63"/>
        <end position="113"/>
    </location>
</feature>
<dbReference type="InterPro" id="IPR001005">
    <property type="entry name" value="SANT/Myb"/>
</dbReference>
<feature type="domain" description="HTH myb-type" evidence="6">
    <location>
        <begin position="63"/>
        <end position="117"/>
    </location>
</feature>
<gene>
    <name evidence="7" type="ORF">PIB30_054316</name>
</gene>
<keyword evidence="2" id="KW-0677">Repeat</keyword>
<dbReference type="PROSITE" id="PS51294">
    <property type="entry name" value="HTH_MYB"/>
    <property type="match status" value="2"/>
</dbReference>